<dbReference type="PROSITE" id="PS51352">
    <property type="entry name" value="THIOREDOXIN_2"/>
    <property type="match status" value="1"/>
</dbReference>
<evidence type="ECO:0000256" key="1">
    <source>
        <dbReference type="SAM" id="Phobius"/>
    </source>
</evidence>
<sequence length="181" mass="18726">MTLLAVAVAVVGVLCLIDLVLTLGVVRRLRDHSSRLTAINAAALDIPSDALRAPGTPVDPFTATDIDGVDRSLGDLAEPSLVAFFAPDCPACEEKLPAFLAYAGAFPGGRDRTLAVVSGQAGGVRYRTALAEVGAVVVEPQRGPVQEAFGAKAFPTFLVIVDGVVTTSTHDVADLPEHQPA</sequence>
<evidence type="ECO:0000313" key="3">
    <source>
        <dbReference type="EMBL" id="TDV56243.1"/>
    </source>
</evidence>
<dbReference type="InterPro" id="IPR013766">
    <property type="entry name" value="Thioredoxin_domain"/>
</dbReference>
<dbReference type="AlphaFoldDB" id="A0A4R7W138"/>
<dbReference type="SUPFAM" id="SSF52833">
    <property type="entry name" value="Thioredoxin-like"/>
    <property type="match status" value="1"/>
</dbReference>
<keyword evidence="1" id="KW-0472">Membrane</keyword>
<keyword evidence="4" id="KW-1185">Reference proteome</keyword>
<dbReference type="RefSeq" id="WP_133901508.1">
    <property type="nucleotide sequence ID" value="NZ_SOCP01000002.1"/>
</dbReference>
<feature type="transmembrane region" description="Helical" evidence="1">
    <location>
        <begin position="6"/>
        <end position="26"/>
    </location>
</feature>
<comment type="caution">
    <text evidence="3">The sequence shown here is derived from an EMBL/GenBank/DDBJ whole genome shotgun (WGS) entry which is preliminary data.</text>
</comment>
<organism evidence="3 4">
    <name type="scientific">Actinophytocola oryzae</name>
    <dbReference type="NCBI Taxonomy" id="502181"/>
    <lineage>
        <taxon>Bacteria</taxon>
        <taxon>Bacillati</taxon>
        <taxon>Actinomycetota</taxon>
        <taxon>Actinomycetes</taxon>
        <taxon>Pseudonocardiales</taxon>
        <taxon>Pseudonocardiaceae</taxon>
    </lineage>
</organism>
<keyword evidence="1" id="KW-0812">Transmembrane</keyword>
<dbReference type="Gene3D" id="3.40.30.10">
    <property type="entry name" value="Glutaredoxin"/>
    <property type="match status" value="1"/>
</dbReference>
<protein>
    <recommendedName>
        <fullName evidence="2">Thioredoxin domain-containing protein</fullName>
    </recommendedName>
</protein>
<reference evidence="3 4" key="1">
    <citation type="submission" date="2019-03" db="EMBL/GenBank/DDBJ databases">
        <title>Genomic Encyclopedia of Archaeal and Bacterial Type Strains, Phase II (KMG-II): from individual species to whole genera.</title>
        <authorList>
            <person name="Goeker M."/>
        </authorList>
    </citation>
    <scope>NUCLEOTIDE SEQUENCE [LARGE SCALE GENOMIC DNA]</scope>
    <source>
        <strain evidence="3 4">DSM 45499</strain>
    </source>
</reference>
<dbReference type="EMBL" id="SOCP01000002">
    <property type="protein sequence ID" value="TDV56243.1"/>
    <property type="molecule type" value="Genomic_DNA"/>
</dbReference>
<dbReference type="InterPro" id="IPR036249">
    <property type="entry name" value="Thioredoxin-like_sf"/>
</dbReference>
<accession>A0A4R7W138</accession>
<evidence type="ECO:0000313" key="4">
    <source>
        <dbReference type="Proteomes" id="UP000294927"/>
    </source>
</evidence>
<name>A0A4R7W138_9PSEU</name>
<gene>
    <name evidence="3" type="ORF">CLV71_102309</name>
</gene>
<dbReference type="OrthoDB" id="128449at2"/>
<feature type="domain" description="Thioredoxin" evidence="2">
    <location>
        <begin position="52"/>
        <end position="181"/>
    </location>
</feature>
<keyword evidence="1" id="KW-1133">Transmembrane helix</keyword>
<evidence type="ECO:0000259" key="2">
    <source>
        <dbReference type="PROSITE" id="PS51352"/>
    </source>
</evidence>
<dbReference type="Proteomes" id="UP000294927">
    <property type="component" value="Unassembled WGS sequence"/>
</dbReference>
<proteinExistence type="predicted"/>